<dbReference type="Proteomes" id="UP001158576">
    <property type="component" value="Chromosome XSR"/>
</dbReference>
<evidence type="ECO:0000313" key="3">
    <source>
        <dbReference type="Proteomes" id="UP001158576"/>
    </source>
</evidence>
<organism evidence="2 3">
    <name type="scientific">Oikopleura dioica</name>
    <name type="common">Tunicate</name>
    <dbReference type="NCBI Taxonomy" id="34765"/>
    <lineage>
        <taxon>Eukaryota</taxon>
        <taxon>Metazoa</taxon>
        <taxon>Chordata</taxon>
        <taxon>Tunicata</taxon>
        <taxon>Appendicularia</taxon>
        <taxon>Copelata</taxon>
        <taxon>Oikopleuridae</taxon>
        <taxon>Oikopleura</taxon>
    </lineage>
</organism>
<keyword evidence="1" id="KW-1133">Transmembrane helix</keyword>
<proteinExistence type="predicted"/>
<evidence type="ECO:0000313" key="2">
    <source>
        <dbReference type="EMBL" id="CAG5099183.1"/>
    </source>
</evidence>
<accession>A0ABN7SQ32</accession>
<keyword evidence="1" id="KW-0472">Membrane</keyword>
<name>A0ABN7SQ32_OIKDI</name>
<reference evidence="2 3" key="1">
    <citation type="submission" date="2021-04" db="EMBL/GenBank/DDBJ databases">
        <authorList>
            <person name="Bliznina A."/>
        </authorList>
    </citation>
    <scope>NUCLEOTIDE SEQUENCE [LARGE SCALE GENOMIC DNA]</scope>
</reference>
<sequence length="89" mass="10123">MLKVFYDLSTKEPNKTTQLLFNTIKTLLVLYTFGIVVSVCSAASYFKGQAKKAIMTTLFDLTTEKTELKRTSSAESFRVETIRRRTIST</sequence>
<evidence type="ECO:0000256" key="1">
    <source>
        <dbReference type="SAM" id="Phobius"/>
    </source>
</evidence>
<protein>
    <submittedName>
        <fullName evidence="2">Oidioi.mRNA.OKI2018_I69.XSR.g16325.t1.cds</fullName>
    </submittedName>
</protein>
<dbReference type="EMBL" id="OU015569">
    <property type="protein sequence ID" value="CAG5099183.1"/>
    <property type="molecule type" value="Genomic_DNA"/>
</dbReference>
<feature type="transmembrane region" description="Helical" evidence="1">
    <location>
        <begin position="28"/>
        <end position="46"/>
    </location>
</feature>
<gene>
    <name evidence="2" type="ORF">OKIOD_LOCUS7883</name>
</gene>
<keyword evidence="1" id="KW-0812">Transmembrane</keyword>
<keyword evidence="3" id="KW-1185">Reference proteome</keyword>